<protein>
    <submittedName>
        <fullName evidence="4">ATP-dependent sacrificial sulfur transferase LarE</fullName>
    </submittedName>
</protein>
<evidence type="ECO:0000313" key="4">
    <source>
        <dbReference type="EMBL" id="KAA6184848.1"/>
    </source>
</evidence>
<dbReference type="PIRSF" id="PIRSF006661">
    <property type="entry name" value="PP-lp_UCP006661"/>
    <property type="match status" value="1"/>
</dbReference>
<dbReference type="GO" id="GO:0006163">
    <property type="term" value="P:purine nucleotide metabolic process"/>
    <property type="evidence" value="ECO:0007669"/>
    <property type="project" value="UniProtKB-ARBA"/>
</dbReference>
<dbReference type="AlphaFoldDB" id="A0A5M8FIT0"/>
<reference evidence="4 5" key="1">
    <citation type="submission" date="2019-09" db="EMBL/GenBank/DDBJ databases">
        <title>Whole-genome sequence of the purple sulfur bacterium Thiohalocapsa marina DSM 19078.</title>
        <authorList>
            <person name="Kyndt J.A."/>
            <person name="Meyer T.E."/>
        </authorList>
    </citation>
    <scope>NUCLEOTIDE SEQUENCE [LARGE SCALE GENOMIC DNA]</scope>
    <source>
        <strain evidence="4 5">DSM 19078</strain>
    </source>
</reference>
<keyword evidence="1" id="KW-0436">Ligase</keyword>
<sequence length="262" mass="29008">MDSDPRLACMGDQLSRHKTLAVAFSGGADSTLLLSIARDVVGAERVVALTAVTPYMVRQEIGEAVALADRIGVRHELVEMAMPAGLEMNPPDRCYLCKRVMYGLLREQAEALGFPVLLDASSMDDAEDARPSLSAVSELGVEIPFIRCGLDKEAIRALSRSRGLSTWRKPHNVCLLSRLRPNQRVSMECLQRIEEAERLLTARGYTWVRVRCHDAQVARIEVAADERRRLLAEADAIVAELRGLGFQFVSLDLLGYQRGSMN</sequence>
<dbReference type="SUPFAM" id="SSF52402">
    <property type="entry name" value="Adenine nucleotide alpha hydrolases-like"/>
    <property type="match status" value="1"/>
</dbReference>
<dbReference type="Gene3D" id="3.40.50.620">
    <property type="entry name" value="HUPs"/>
    <property type="match status" value="1"/>
</dbReference>
<dbReference type="EMBL" id="VWXX01000015">
    <property type="protein sequence ID" value="KAA6184848.1"/>
    <property type="molecule type" value="Genomic_DNA"/>
</dbReference>
<dbReference type="InterPro" id="IPR005232">
    <property type="entry name" value="LarE"/>
</dbReference>
<evidence type="ECO:0000313" key="5">
    <source>
        <dbReference type="Proteomes" id="UP000322981"/>
    </source>
</evidence>
<proteinExistence type="predicted"/>
<dbReference type="OrthoDB" id="9776919at2"/>
<organism evidence="4 5">
    <name type="scientific">Thiohalocapsa marina</name>
    <dbReference type="NCBI Taxonomy" id="424902"/>
    <lineage>
        <taxon>Bacteria</taxon>
        <taxon>Pseudomonadati</taxon>
        <taxon>Pseudomonadota</taxon>
        <taxon>Gammaproteobacteria</taxon>
        <taxon>Chromatiales</taxon>
        <taxon>Chromatiaceae</taxon>
        <taxon>Thiohalocapsa</taxon>
    </lineage>
</organism>
<dbReference type="InterPro" id="IPR014729">
    <property type="entry name" value="Rossmann-like_a/b/a_fold"/>
</dbReference>
<dbReference type="GO" id="GO:0016783">
    <property type="term" value="F:sulfurtransferase activity"/>
    <property type="evidence" value="ECO:0007669"/>
    <property type="project" value="InterPro"/>
</dbReference>
<dbReference type="InterPro" id="IPR022310">
    <property type="entry name" value="NAD/GMP_synthase"/>
</dbReference>
<dbReference type="GO" id="GO:0016874">
    <property type="term" value="F:ligase activity"/>
    <property type="evidence" value="ECO:0007669"/>
    <property type="project" value="UniProtKB-KW"/>
</dbReference>
<keyword evidence="5" id="KW-1185">Reference proteome</keyword>
<dbReference type="NCBIfam" id="TIGR00268">
    <property type="entry name" value="ATP-dependent sacrificial sulfur transferase LarE"/>
    <property type="match status" value="1"/>
</dbReference>
<comment type="caution">
    <text evidence="4">The sequence shown here is derived from an EMBL/GenBank/DDBJ whole genome shotgun (WGS) entry which is preliminary data.</text>
</comment>
<evidence type="ECO:0000256" key="1">
    <source>
        <dbReference type="ARBA" id="ARBA00022598"/>
    </source>
</evidence>
<evidence type="ECO:0000256" key="2">
    <source>
        <dbReference type="PIRSR" id="PIRSR006661-1"/>
    </source>
</evidence>
<feature type="domain" description="NAD/GMP synthase" evidence="3">
    <location>
        <begin position="18"/>
        <end position="80"/>
    </location>
</feature>
<dbReference type="RefSeq" id="WP_150093327.1">
    <property type="nucleotide sequence ID" value="NZ_JBFUOH010000037.1"/>
</dbReference>
<feature type="active site" description="Nucleophile and sulfur donor" evidence="2">
    <location>
        <position position="174"/>
    </location>
</feature>
<dbReference type="PANTHER" id="PTHR43169:SF2">
    <property type="entry name" value="NAD_GMP SYNTHASE DOMAIN-CONTAINING PROTEIN"/>
    <property type="match status" value="1"/>
</dbReference>
<dbReference type="Pfam" id="PF02540">
    <property type="entry name" value="NAD_synthase"/>
    <property type="match status" value="1"/>
</dbReference>
<dbReference type="PANTHER" id="PTHR43169">
    <property type="entry name" value="EXSB FAMILY PROTEIN"/>
    <property type="match status" value="1"/>
</dbReference>
<name>A0A5M8FIT0_9GAMM</name>
<dbReference type="InterPro" id="IPR052188">
    <property type="entry name" value="Ni-pincer_cofactor_biosynth"/>
</dbReference>
<keyword evidence="4" id="KW-0808">Transferase</keyword>
<dbReference type="Proteomes" id="UP000322981">
    <property type="component" value="Unassembled WGS sequence"/>
</dbReference>
<evidence type="ECO:0000259" key="3">
    <source>
        <dbReference type="Pfam" id="PF02540"/>
    </source>
</evidence>
<accession>A0A5M8FIT0</accession>
<gene>
    <name evidence="4" type="primary">larE</name>
    <name evidence="4" type="ORF">F2Q65_11085</name>
</gene>